<organism evidence="2 3">
    <name type="scientific">Paludisphaera mucosa</name>
    <dbReference type="NCBI Taxonomy" id="3030827"/>
    <lineage>
        <taxon>Bacteria</taxon>
        <taxon>Pseudomonadati</taxon>
        <taxon>Planctomycetota</taxon>
        <taxon>Planctomycetia</taxon>
        <taxon>Isosphaerales</taxon>
        <taxon>Isosphaeraceae</taxon>
        <taxon>Paludisphaera</taxon>
    </lineage>
</organism>
<dbReference type="NCBIfam" id="NF033819">
    <property type="entry name" value="IS66_TnpB"/>
    <property type="match status" value="1"/>
</dbReference>
<dbReference type="PANTHER" id="PTHR36455">
    <property type="match status" value="1"/>
</dbReference>
<dbReference type="Proteomes" id="UP001216907">
    <property type="component" value="Unassembled WGS sequence"/>
</dbReference>
<evidence type="ECO:0000313" key="3">
    <source>
        <dbReference type="Proteomes" id="UP001216907"/>
    </source>
</evidence>
<reference evidence="2 3" key="1">
    <citation type="submission" date="2023-03" db="EMBL/GenBank/DDBJ databases">
        <title>Paludisphaera mucosa sp. nov. a novel planctomycete from northern fen.</title>
        <authorList>
            <person name="Ivanova A."/>
        </authorList>
    </citation>
    <scope>NUCLEOTIDE SEQUENCE [LARGE SCALE GENOMIC DNA]</scope>
    <source>
        <strain evidence="2 3">Pla2</strain>
    </source>
</reference>
<keyword evidence="3" id="KW-1185">Reference proteome</keyword>
<evidence type="ECO:0000313" key="2">
    <source>
        <dbReference type="EMBL" id="MDG3005869.1"/>
    </source>
</evidence>
<feature type="region of interest" description="Disordered" evidence="1">
    <location>
        <begin position="113"/>
        <end position="132"/>
    </location>
</feature>
<evidence type="ECO:0000256" key="1">
    <source>
        <dbReference type="SAM" id="MobiDB-lite"/>
    </source>
</evidence>
<proteinExistence type="predicted"/>
<dbReference type="RefSeq" id="WP_277862195.1">
    <property type="nucleotide sequence ID" value="NZ_JARRAG010000002.1"/>
</dbReference>
<dbReference type="PANTHER" id="PTHR36455:SF1">
    <property type="entry name" value="BLR8292 PROTEIN"/>
    <property type="match status" value="1"/>
</dbReference>
<gene>
    <name evidence="2" type="primary">tnpB</name>
    <name evidence="2" type="ORF">PZE19_18950</name>
</gene>
<dbReference type="EMBL" id="JARRAG010000002">
    <property type="protein sequence ID" value="MDG3005869.1"/>
    <property type="molecule type" value="Genomic_DNA"/>
</dbReference>
<dbReference type="InterPro" id="IPR008878">
    <property type="entry name" value="Transposase_IS66_Orf2"/>
</dbReference>
<sequence>MLSWPSSVRIFVSARPADMRRGFEGLARMATEVIRQDPLCGASFVFRNRKGDRIKVLYWAGDGFALWYRRLERGTLRFPACDGDVAEIRAIDLAMILGAMDLSSIRRRPRYARPSPATQVVVGPHPGGEKTG</sequence>
<comment type="caution">
    <text evidence="2">The sequence shown here is derived from an EMBL/GenBank/DDBJ whole genome shotgun (WGS) entry which is preliminary data.</text>
</comment>
<accession>A0ABT6FEE9</accession>
<protein>
    <submittedName>
        <fullName evidence="2">IS66 family insertion sequence element accessory protein TnpB</fullName>
    </submittedName>
</protein>
<dbReference type="Pfam" id="PF05717">
    <property type="entry name" value="TnpB_IS66"/>
    <property type="match status" value="1"/>
</dbReference>
<name>A0ABT6FEE9_9BACT</name>